<dbReference type="InterPro" id="IPR036388">
    <property type="entry name" value="WH-like_DNA-bd_sf"/>
</dbReference>
<keyword evidence="4" id="KW-0804">Transcription</keyword>
<dbReference type="PROSITE" id="PS50931">
    <property type="entry name" value="HTH_LYSR"/>
    <property type="match status" value="1"/>
</dbReference>
<dbReference type="InterPro" id="IPR005119">
    <property type="entry name" value="LysR_subst-bd"/>
</dbReference>
<evidence type="ECO:0000313" key="6">
    <source>
        <dbReference type="EMBL" id="MDF0603635.1"/>
    </source>
</evidence>
<evidence type="ECO:0000256" key="2">
    <source>
        <dbReference type="ARBA" id="ARBA00023015"/>
    </source>
</evidence>
<evidence type="ECO:0000313" key="7">
    <source>
        <dbReference type="Proteomes" id="UP001220964"/>
    </source>
</evidence>
<feature type="domain" description="HTH lysR-type" evidence="5">
    <location>
        <begin position="8"/>
        <end position="65"/>
    </location>
</feature>
<keyword evidence="2" id="KW-0805">Transcription regulation</keyword>
<dbReference type="GO" id="GO:0003700">
    <property type="term" value="F:DNA-binding transcription factor activity"/>
    <property type="evidence" value="ECO:0007669"/>
    <property type="project" value="InterPro"/>
</dbReference>
<dbReference type="Pfam" id="PF03466">
    <property type="entry name" value="LysR_substrate"/>
    <property type="match status" value="1"/>
</dbReference>
<dbReference type="GO" id="GO:0003677">
    <property type="term" value="F:DNA binding"/>
    <property type="evidence" value="ECO:0007669"/>
    <property type="project" value="UniProtKB-KW"/>
</dbReference>
<dbReference type="Gene3D" id="3.40.190.10">
    <property type="entry name" value="Periplasmic binding protein-like II"/>
    <property type="match status" value="2"/>
</dbReference>
<accession>A0AAE3TAE7</accession>
<comment type="similarity">
    <text evidence="1">Belongs to the LysR transcriptional regulatory family.</text>
</comment>
<reference evidence="6" key="1">
    <citation type="submission" date="2023-03" db="EMBL/GenBank/DDBJ databases">
        <title>Multiphase analysis and comparison of six strains from genera Psychromarinibacter, Lutimaribacter, and Maritimibacter, including a novel species: Psychromarinibacter sediminicola sp. nov.</title>
        <authorList>
            <person name="Wang Y.-H."/>
            <person name="Ye M.-Q."/>
            <person name="Du Z.-J."/>
        </authorList>
    </citation>
    <scope>NUCLEOTIDE SEQUENCE</scope>
    <source>
        <strain evidence="6">C21-152</strain>
    </source>
</reference>
<name>A0AAE3TAE7_9RHOB</name>
<dbReference type="Gene3D" id="1.10.10.10">
    <property type="entry name" value="Winged helix-like DNA-binding domain superfamily/Winged helix DNA-binding domain"/>
    <property type="match status" value="1"/>
</dbReference>
<dbReference type="AlphaFoldDB" id="A0AAE3TAE7"/>
<comment type="caution">
    <text evidence="6">The sequence shown here is derived from an EMBL/GenBank/DDBJ whole genome shotgun (WGS) entry which is preliminary data.</text>
</comment>
<evidence type="ECO:0000256" key="3">
    <source>
        <dbReference type="ARBA" id="ARBA00023125"/>
    </source>
</evidence>
<proteinExistence type="inferred from homology"/>
<dbReference type="InterPro" id="IPR036390">
    <property type="entry name" value="WH_DNA-bd_sf"/>
</dbReference>
<dbReference type="RefSeq" id="WP_275569751.1">
    <property type="nucleotide sequence ID" value="NZ_JARGYC010000112.1"/>
</dbReference>
<keyword evidence="7" id="KW-1185">Reference proteome</keyword>
<dbReference type="InterPro" id="IPR000847">
    <property type="entry name" value="LysR_HTH_N"/>
</dbReference>
<dbReference type="EMBL" id="JARGYC010000112">
    <property type="protein sequence ID" value="MDF0603635.1"/>
    <property type="molecule type" value="Genomic_DNA"/>
</dbReference>
<evidence type="ECO:0000256" key="1">
    <source>
        <dbReference type="ARBA" id="ARBA00009437"/>
    </source>
</evidence>
<dbReference type="CDD" id="cd05466">
    <property type="entry name" value="PBP2_LTTR_substrate"/>
    <property type="match status" value="1"/>
</dbReference>
<dbReference type="Pfam" id="PF00126">
    <property type="entry name" value="HTH_1"/>
    <property type="match status" value="1"/>
</dbReference>
<dbReference type="GO" id="GO:0032993">
    <property type="term" value="C:protein-DNA complex"/>
    <property type="evidence" value="ECO:0007669"/>
    <property type="project" value="TreeGrafter"/>
</dbReference>
<dbReference type="PANTHER" id="PTHR30346">
    <property type="entry name" value="TRANSCRIPTIONAL DUAL REGULATOR HCAR-RELATED"/>
    <property type="match status" value="1"/>
</dbReference>
<evidence type="ECO:0000256" key="4">
    <source>
        <dbReference type="ARBA" id="ARBA00023163"/>
    </source>
</evidence>
<dbReference type="FunFam" id="1.10.10.10:FF:000001">
    <property type="entry name" value="LysR family transcriptional regulator"/>
    <property type="match status" value="1"/>
</dbReference>
<dbReference type="SUPFAM" id="SSF46785">
    <property type="entry name" value="Winged helix' DNA-binding domain"/>
    <property type="match status" value="1"/>
</dbReference>
<evidence type="ECO:0000259" key="5">
    <source>
        <dbReference type="PROSITE" id="PS50931"/>
    </source>
</evidence>
<protein>
    <submittedName>
        <fullName evidence="6">LysR family transcriptional regulator</fullName>
    </submittedName>
</protein>
<dbReference type="SUPFAM" id="SSF53850">
    <property type="entry name" value="Periplasmic binding protein-like II"/>
    <property type="match status" value="1"/>
</dbReference>
<dbReference type="PANTHER" id="PTHR30346:SF28">
    <property type="entry name" value="HTH-TYPE TRANSCRIPTIONAL REGULATOR CYNR"/>
    <property type="match status" value="1"/>
</dbReference>
<keyword evidence="3" id="KW-0238">DNA-binding</keyword>
<gene>
    <name evidence="6" type="ORF">P1J78_23180</name>
</gene>
<sequence>MTETAGRITLWHIEVFVATAEEASISAAAQRLGASASSVSQQLTNLETGLGTSLLNRNERPMSLTPAGTLFLRRAQTILNEAARARAELARRDPAMLTRLRLGVIEDFDAEVTPRLLRALAQEMTGCQFLLETGASHRLFDKLETRALDMIVASEMGAEAAWMEMHPVLTEPFVAAVPKDSVEEGADLMAVLRQMPLILYTERHHMGRVIASHLAQQNLRLSHRFELDSYHAIMAMVAAGEGWTILTPLGFMHAARFREQADVLPLPFAPFSRRISLTARRGVMEDIPARTAERLREMLAEYVVAPALERMPWLDGALRVERGTAPAAV</sequence>
<organism evidence="6 7">
    <name type="scientific">Psychromarinibacter sediminicola</name>
    <dbReference type="NCBI Taxonomy" id="3033385"/>
    <lineage>
        <taxon>Bacteria</taxon>
        <taxon>Pseudomonadati</taxon>
        <taxon>Pseudomonadota</taxon>
        <taxon>Alphaproteobacteria</taxon>
        <taxon>Rhodobacterales</taxon>
        <taxon>Paracoccaceae</taxon>
        <taxon>Psychromarinibacter</taxon>
    </lineage>
</organism>
<dbReference type="Proteomes" id="UP001220964">
    <property type="component" value="Unassembled WGS sequence"/>
</dbReference>